<gene>
    <name evidence="1" type="ORF">CJOHNSTONI_LOCUS2614</name>
</gene>
<dbReference type="EMBL" id="CAKAEH010000938">
    <property type="protein sequence ID" value="CAG9532295.1"/>
    <property type="molecule type" value="Genomic_DNA"/>
</dbReference>
<sequence length="95" mass="10671">MGHYANRDVNQSIIPLAVDRYILEHPLPIYMSSPVLVYLVPSGLQYATRAIVQEAITATFTIAALSTWFLSCAFQISRLHCLTVTRSMMLGLRIE</sequence>
<organism evidence="1 2">
    <name type="scientific">Cercopithifilaria johnstoni</name>
    <dbReference type="NCBI Taxonomy" id="2874296"/>
    <lineage>
        <taxon>Eukaryota</taxon>
        <taxon>Metazoa</taxon>
        <taxon>Ecdysozoa</taxon>
        <taxon>Nematoda</taxon>
        <taxon>Chromadorea</taxon>
        <taxon>Rhabditida</taxon>
        <taxon>Spirurina</taxon>
        <taxon>Spiruromorpha</taxon>
        <taxon>Filarioidea</taxon>
        <taxon>Onchocercidae</taxon>
        <taxon>Cercopithifilaria</taxon>
    </lineage>
</organism>
<evidence type="ECO:0000313" key="1">
    <source>
        <dbReference type="EMBL" id="CAG9532295.1"/>
    </source>
</evidence>
<protein>
    <submittedName>
        <fullName evidence="1">Uncharacterized protein</fullName>
    </submittedName>
</protein>
<proteinExistence type="predicted"/>
<name>A0A8J2M033_9BILA</name>
<accession>A0A8J2M033</accession>
<reference evidence="1" key="1">
    <citation type="submission" date="2021-09" db="EMBL/GenBank/DDBJ databases">
        <authorList>
            <consortium name="Pathogen Informatics"/>
        </authorList>
    </citation>
    <scope>NUCLEOTIDE SEQUENCE</scope>
</reference>
<comment type="caution">
    <text evidence="1">The sequence shown here is derived from an EMBL/GenBank/DDBJ whole genome shotgun (WGS) entry which is preliminary data.</text>
</comment>
<dbReference type="AlphaFoldDB" id="A0A8J2M033"/>
<evidence type="ECO:0000313" key="2">
    <source>
        <dbReference type="Proteomes" id="UP000746747"/>
    </source>
</evidence>
<keyword evidence="2" id="KW-1185">Reference proteome</keyword>
<dbReference type="Proteomes" id="UP000746747">
    <property type="component" value="Unassembled WGS sequence"/>
</dbReference>